<accession>A0A835R7I4</accession>
<dbReference type="AlphaFoldDB" id="A0A835R7I4"/>
<comment type="caution">
    <text evidence="1">The sequence shown here is derived from an EMBL/GenBank/DDBJ whole genome shotgun (WGS) entry which is preliminary data.</text>
</comment>
<evidence type="ECO:0000313" key="1">
    <source>
        <dbReference type="EMBL" id="KAG0482880.1"/>
    </source>
</evidence>
<sequence>MVADHSNKPLPYLDTIINNSPAVLLALHHQHRQRLAGLNLTASLLSAGAAVAKEDR</sequence>
<dbReference type="EMBL" id="JADCNM010000005">
    <property type="protein sequence ID" value="KAG0482880.1"/>
    <property type="molecule type" value="Genomic_DNA"/>
</dbReference>
<gene>
    <name evidence="1" type="ORF">HPP92_010964</name>
</gene>
<evidence type="ECO:0000313" key="2">
    <source>
        <dbReference type="Proteomes" id="UP000639772"/>
    </source>
</evidence>
<organism evidence="1 2">
    <name type="scientific">Vanilla planifolia</name>
    <name type="common">Vanilla</name>
    <dbReference type="NCBI Taxonomy" id="51239"/>
    <lineage>
        <taxon>Eukaryota</taxon>
        <taxon>Viridiplantae</taxon>
        <taxon>Streptophyta</taxon>
        <taxon>Embryophyta</taxon>
        <taxon>Tracheophyta</taxon>
        <taxon>Spermatophyta</taxon>
        <taxon>Magnoliopsida</taxon>
        <taxon>Liliopsida</taxon>
        <taxon>Asparagales</taxon>
        <taxon>Orchidaceae</taxon>
        <taxon>Vanilloideae</taxon>
        <taxon>Vanilleae</taxon>
        <taxon>Vanilla</taxon>
    </lineage>
</organism>
<proteinExistence type="predicted"/>
<reference evidence="1 2" key="1">
    <citation type="journal article" date="2020" name="Nat. Food">
        <title>A phased Vanilla planifolia genome enables genetic improvement of flavour and production.</title>
        <authorList>
            <person name="Hasing T."/>
            <person name="Tang H."/>
            <person name="Brym M."/>
            <person name="Khazi F."/>
            <person name="Huang T."/>
            <person name="Chambers A.H."/>
        </authorList>
    </citation>
    <scope>NUCLEOTIDE SEQUENCE [LARGE SCALE GENOMIC DNA]</scope>
    <source>
        <tissue evidence="1">Leaf</tissue>
    </source>
</reference>
<name>A0A835R7I4_VANPL</name>
<protein>
    <submittedName>
        <fullName evidence="1">Uncharacterized protein</fullName>
    </submittedName>
</protein>
<dbReference type="Proteomes" id="UP000639772">
    <property type="component" value="Unassembled WGS sequence"/>
</dbReference>